<proteinExistence type="predicted"/>
<name>A0ABN8KBA0_9HYPH</name>
<keyword evidence="2" id="KW-1185">Reference proteome</keyword>
<reference evidence="1" key="1">
    <citation type="submission" date="2022-03" db="EMBL/GenBank/DDBJ databases">
        <authorList>
            <person name="Brunel B."/>
        </authorList>
    </citation>
    <scope>NUCLEOTIDE SEQUENCE</scope>
    <source>
        <strain evidence="1">STM4922sample</strain>
    </source>
</reference>
<comment type="caution">
    <text evidence="1">The sequence shown here is derived from an EMBL/GenBank/DDBJ whole genome shotgun (WGS) entry which is preliminary data.</text>
</comment>
<dbReference type="Proteomes" id="UP001152604">
    <property type="component" value="Unassembled WGS sequence"/>
</dbReference>
<evidence type="ECO:0008006" key="3">
    <source>
        <dbReference type="Google" id="ProtNLM"/>
    </source>
</evidence>
<sequence>MSEAALFFLTEASNITGQNIVVDAGSHLGLLSEPWS</sequence>
<evidence type="ECO:0000313" key="2">
    <source>
        <dbReference type="Proteomes" id="UP001152604"/>
    </source>
</evidence>
<evidence type="ECO:0000313" key="1">
    <source>
        <dbReference type="EMBL" id="CAH2405937.1"/>
    </source>
</evidence>
<accession>A0ABN8KBA0</accession>
<organism evidence="1 2">
    <name type="scientific">Mesorhizobium ventifaucium</name>
    <dbReference type="NCBI Taxonomy" id="666020"/>
    <lineage>
        <taxon>Bacteria</taxon>
        <taxon>Pseudomonadati</taxon>
        <taxon>Pseudomonadota</taxon>
        <taxon>Alphaproteobacteria</taxon>
        <taxon>Hyphomicrobiales</taxon>
        <taxon>Phyllobacteriaceae</taxon>
        <taxon>Mesorhizobium</taxon>
    </lineage>
</organism>
<dbReference type="EMBL" id="CAKXZS010000036">
    <property type="protein sequence ID" value="CAH2405937.1"/>
    <property type="molecule type" value="Genomic_DNA"/>
</dbReference>
<gene>
    <name evidence="1" type="ORF">MES4922_410039</name>
</gene>
<protein>
    <recommendedName>
        <fullName evidence="3">SDR family oxidoreductase</fullName>
    </recommendedName>
</protein>